<proteinExistence type="predicted"/>
<reference evidence="4" key="1">
    <citation type="submission" date="2019-12" db="EMBL/GenBank/DDBJ databases">
        <title>Comparative genomics gives insights into the taxonomy of the Azoarcus-Aromatoleum group and reveals separate origins of nif in the plant-associated Azoarcus and non-plant-associated Aromatoleum sub-groups.</title>
        <authorList>
            <person name="Lafos M."/>
            <person name="Maluk M."/>
            <person name="Batista M."/>
            <person name="Junghare M."/>
            <person name="Carmona M."/>
            <person name="Faoro H."/>
            <person name="Cruz L.M."/>
            <person name="Battistoni F."/>
            <person name="De Souza E."/>
            <person name="Pedrosa F."/>
            <person name="Chen W.-M."/>
            <person name="Poole P.S."/>
            <person name="Dixon R.A."/>
            <person name="James E.K."/>
        </authorList>
    </citation>
    <scope>NUCLEOTIDE SEQUENCE</scope>
    <source>
        <strain evidence="4">LuFRes1</strain>
    </source>
</reference>
<feature type="domain" description="AsmA" evidence="3">
    <location>
        <begin position="13"/>
        <end position="560"/>
    </location>
</feature>
<dbReference type="EMBL" id="WTVG01000009">
    <property type="protein sequence ID" value="NMG24062.1"/>
    <property type="molecule type" value="Genomic_DNA"/>
</dbReference>
<dbReference type="InterPro" id="IPR052894">
    <property type="entry name" value="AsmA-related"/>
</dbReference>
<dbReference type="Pfam" id="PF05170">
    <property type="entry name" value="AsmA"/>
    <property type="match status" value="1"/>
</dbReference>
<protein>
    <submittedName>
        <fullName evidence="4">AsmA family protein</fullName>
    </submittedName>
</protein>
<evidence type="ECO:0000313" key="4">
    <source>
        <dbReference type="EMBL" id="NMG24062.1"/>
    </source>
</evidence>
<keyword evidence="2" id="KW-0472">Membrane</keyword>
<dbReference type="RefSeq" id="WP_169117466.1">
    <property type="nucleotide sequence ID" value="NZ_WTVG02000040.1"/>
</dbReference>
<evidence type="ECO:0000256" key="2">
    <source>
        <dbReference type="SAM" id="Phobius"/>
    </source>
</evidence>
<feature type="region of interest" description="Disordered" evidence="1">
    <location>
        <begin position="357"/>
        <end position="384"/>
    </location>
</feature>
<keyword evidence="2" id="KW-1133">Transmembrane helix</keyword>
<dbReference type="Proteomes" id="UP000615989">
    <property type="component" value="Unassembled WGS sequence"/>
</dbReference>
<accession>A0ABX1PL54</accession>
<keyword evidence="5" id="KW-1185">Reference proteome</keyword>
<comment type="caution">
    <text evidence="4">The sequence shown here is derived from an EMBL/GenBank/DDBJ whole genome shotgun (WGS) entry which is preliminary data.</text>
</comment>
<feature type="transmembrane region" description="Helical" evidence="2">
    <location>
        <begin position="6"/>
        <end position="28"/>
    </location>
</feature>
<feature type="compositionally biased region" description="Low complexity" evidence="1">
    <location>
        <begin position="357"/>
        <end position="376"/>
    </location>
</feature>
<dbReference type="PANTHER" id="PTHR30441:SF9">
    <property type="entry name" value="ASMA FAMILY PROTEIN YHJG"/>
    <property type="match status" value="1"/>
</dbReference>
<evidence type="ECO:0000313" key="5">
    <source>
        <dbReference type="Proteomes" id="UP000615989"/>
    </source>
</evidence>
<name>A0ABX1PL54_9RHOO</name>
<sequence length="667" mass="71550">MNSGRVLRGIGVTVLGLIALIVLAALLFDPNWLRGPIMRQATEKTGRELVINGELDIDWGWPVTRLSAGGVTFANPQWAEEPQMFTAENISVGVSLPQLFRRVVMLPEITLDHVDVFLEQHPDGRKNWLLDREQKDEGARVGIGRLALHDGRIRYADPAQKTRIDATLSTTGDGGASGERQRDSAAGSKPEADAPVVKATEGGIRFEAKGRYKGLPMNARGTGGPVLALRDEETPYPLDAQARFGDTLVKAEGSITSLLKLSAIDLDVDLRGASTADLYRLIGIALPETPPYRTAGHLIRNGNMWRYENFSGAIGKSDIAGTLQVATGGERPSLHGELSFKLLDFADLGPLVGAQETPAEAGDADADTGAPAADGTVLPETPFRTGRWNSVDADVKLRADRIRRPEALPIDKLVTRLQMQDSVLTLDPLEFALAGGTLNGTIRMNGQKKPLEASARLRVRNLKLAELFPTSERAKPSLGELNGQIDLSGRGNSVARMLGTADGKAALILSEGRISRFMVEALGLHLWDMLQLKLGGDELVEIRCLIADFGVTDGIMETNALVLDTDITRITGSGTIDLGEEKLDLTLKSDTKVTTPVALRGPIYIRGTFANPEPSVDTARVAARGLGAVALGLINPLLALIPLVETGPGMDSDCGQLIREAKSPPRK</sequence>
<dbReference type="InterPro" id="IPR007844">
    <property type="entry name" value="AsmA"/>
</dbReference>
<keyword evidence="2" id="KW-0812">Transmembrane</keyword>
<organism evidence="4 5">
    <name type="scientific">Aromatoleum anaerobium</name>
    <dbReference type="NCBI Taxonomy" id="182180"/>
    <lineage>
        <taxon>Bacteria</taxon>
        <taxon>Pseudomonadati</taxon>
        <taxon>Pseudomonadota</taxon>
        <taxon>Betaproteobacteria</taxon>
        <taxon>Rhodocyclales</taxon>
        <taxon>Rhodocyclaceae</taxon>
        <taxon>Aromatoleum</taxon>
    </lineage>
</organism>
<dbReference type="PANTHER" id="PTHR30441">
    <property type="entry name" value="DUF748 DOMAIN-CONTAINING PROTEIN"/>
    <property type="match status" value="1"/>
</dbReference>
<gene>
    <name evidence="4" type="ORF">GO606_04850</name>
</gene>
<feature type="region of interest" description="Disordered" evidence="1">
    <location>
        <begin position="164"/>
        <end position="195"/>
    </location>
</feature>
<evidence type="ECO:0000256" key="1">
    <source>
        <dbReference type="SAM" id="MobiDB-lite"/>
    </source>
</evidence>
<evidence type="ECO:0000259" key="3">
    <source>
        <dbReference type="Pfam" id="PF05170"/>
    </source>
</evidence>